<reference evidence="6 15" key="5">
    <citation type="submission" date="2017-08" db="EMBL/GenBank/DDBJ databases">
        <title>Meningococcal Conjunctivitis and Endemic Carriage at a Military Recruit Training Center.</title>
        <authorList>
            <person name="Bobb A.J."/>
            <person name="Galac M.R."/>
            <person name="Snesrud E."/>
            <person name="Clagett C.D."/>
        </authorList>
    </citation>
    <scope>NUCLEOTIDE SEQUENCE [LARGE SCALE GENOMIC DNA]</scope>
    <source>
        <strain evidence="6 15">MRSN431200</strain>
    </source>
</reference>
<dbReference type="PATRIC" id="fig|487.1143.peg.2470"/>
<evidence type="ECO:0000313" key="15">
    <source>
        <dbReference type="Proteomes" id="UP000260504"/>
    </source>
</evidence>
<reference evidence="7 16" key="6">
    <citation type="submission" date="2017-09" db="EMBL/GenBank/DDBJ databases">
        <title>Phenotypic and genotypic characterization of Colombian isolates of Neisseria meningitidis recovered from invasive disease.</title>
        <authorList>
            <person name="Duarte C."/>
            <person name="Gabastou J.M."/>
            <person name="Moreno J."/>
        </authorList>
    </citation>
    <scope>NUCLEOTIDE SEQUENCE [LARGE SCALE GENOMIC DNA]</scope>
    <source>
        <strain evidence="7 16">INS-Nm1012</strain>
    </source>
</reference>
<sequence>MNILSINNQNSTISLTQDEVFVLRAILNEIYAGVCVDSREFENVSGVRKHEVDNLQQQFAGIYKKMTT</sequence>
<evidence type="ECO:0000313" key="11">
    <source>
        <dbReference type="Proteomes" id="UP000072443"/>
    </source>
</evidence>
<evidence type="ECO:0000313" key="2">
    <source>
        <dbReference type="EMBL" id="ANW92631.1"/>
    </source>
</evidence>
<name>A0A0E1IAN8_NEIME</name>
<evidence type="ECO:0000313" key="10">
    <source>
        <dbReference type="Proteomes" id="UP000069876"/>
    </source>
</evidence>
<dbReference type="Proteomes" id="UP000283666">
    <property type="component" value="Unassembled WGS sequence"/>
</dbReference>
<evidence type="ECO:0000313" key="3">
    <source>
        <dbReference type="EMBL" id="CWQ07259.1"/>
    </source>
</evidence>
<gene>
    <name evidence="6" type="ORF">CIJ84_03455</name>
    <name evidence="5" type="ORF">CNQ34_03680</name>
    <name evidence="7" type="ORF">COH52_13120</name>
    <name evidence="2" type="ORF">DE8555_2102</name>
    <name evidence="3" type="ORF">ERS514591_01833</name>
    <name evidence="4" type="ORF">ERS514851_00625</name>
    <name evidence="8" type="ORF">NCTC8554_01428</name>
    <name evidence="9" type="ORF">NCTC8554_01439</name>
</gene>
<accession>A0A0E1IAN8</accession>
<dbReference type="EMBL" id="CP012393">
    <property type="protein sequence ID" value="ANW92631.1"/>
    <property type="molecule type" value="Genomic_DNA"/>
</dbReference>
<proteinExistence type="predicted"/>
<evidence type="ECO:0000313" key="13">
    <source>
        <dbReference type="Proteomes" id="UP000217930"/>
    </source>
</evidence>
<dbReference type="EMBL" id="NWZY01000072">
    <property type="protein sequence ID" value="RQK75237.1"/>
    <property type="molecule type" value="Genomic_DNA"/>
</dbReference>
<dbReference type="EMBL" id="FFEF01000004">
    <property type="protein sequence ID" value="CWT85525.1"/>
    <property type="molecule type" value="Genomic_DNA"/>
</dbReference>
<dbReference type="EMBL" id="NTLY01000002">
    <property type="protein sequence ID" value="PBJ87118.1"/>
    <property type="molecule type" value="Genomic_DNA"/>
</dbReference>
<evidence type="ECO:0000313" key="9">
    <source>
        <dbReference type="EMBL" id="SUA19719.1"/>
    </source>
</evidence>
<evidence type="ECO:0000313" key="8">
    <source>
        <dbReference type="EMBL" id="SUA19708.1"/>
    </source>
</evidence>
<dbReference type="Proteomes" id="UP000069876">
    <property type="component" value="Unassembled WGS sequence"/>
</dbReference>
<evidence type="ECO:0000313" key="4">
    <source>
        <dbReference type="EMBL" id="CWT85525.1"/>
    </source>
</evidence>
<reference evidence="8 14" key="8">
    <citation type="submission" date="2018-06" db="EMBL/GenBank/DDBJ databases">
        <authorList>
            <consortium name="Pathogen Informatics"/>
            <person name="Doyle S."/>
        </authorList>
    </citation>
    <scope>NUCLEOTIDE SEQUENCE [LARGE SCALE GENOMIC DNA]</scope>
    <source>
        <strain evidence="8 14">NCTC8554</strain>
    </source>
</reference>
<evidence type="ECO:0000313" key="14">
    <source>
        <dbReference type="Proteomes" id="UP000254176"/>
    </source>
</evidence>
<dbReference type="Proteomes" id="UP000217930">
    <property type="component" value="Unassembled WGS sequence"/>
</dbReference>
<evidence type="ECO:0000313" key="16">
    <source>
        <dbReference type="Proteomes" id="UP000283666"/>
    </source>
</evidence>
<dbReference type="EMBL" id="NVYQ01000040">
    <property type="protein sequence ID" value="RGB18356.1"/>
    <property type="molecule type" value="Genomic_DNA"/>
</dbReference>
<evidence type="ECO:0000313" key="1">
    <source>
        <dbReference type="EMBL" id="AKM12320.1"/>
    </source>
</evidence>
<dbReference type="Proteomes" id="UP000254176">
    <property type="component" value="Unassembled WGS sequence"/>
</dbReference>
<evidence type="ECO:0000313" key="7">
    <source>
        <dbReference type="EMBL" id="RQK75237.1"/>
    </source>
</evidence>
<evidence type="ECO:0000313" key="12">
    <source>
        <dbReference type="Proteomes" id="UP000092966"/>
    </source>
</evidence>
<reference evidence="10 11" key="3">
    <citation type="submission" date="2016-02" db="EMBL/GenBank/DDBJ databases">
        <authorList>
            <consortium name="Pathogen Informatics"/>
        </authorList>
    </citation>
    <scope>NUCLEOTIDE SEQUENCE [LARGE SCALE GENOMIC DNA]</scope>
    <source>
        <strain evidence="3 11">2842STDY5881269</strain>
        <strain evidence="4 10">2842STDY5881531</strain>
    </source>
</reference>
<organism evidence="7 16">
    <name type="scientific">Neisseria meningitidis</name>
    <dbReference type="NCBI Taxonomy" id="487"/>
    <lineage>
        <taxon>Bacteria</taxon>
        <taxon>Pseudomonadati</taxon>
        <taxon>Pseudomonadota</taxon>
        <taxon>Betaproteobacteria</taxon>
        <taxon>Neisseriales</taxon>
        <taxon>Neisseriaceae</taxon>
        <taxon>Neisseria</taxon>
    </lineage>
</organism>
<dbReference type="GeneID" id="93387036"/>
<dbReference type="Proteomes" id="UP000260504">
    <property type="component" value="Unassembled WGS sequence"/>
</dbReference>
<dbReference type="Proteomes" id="UP000072443">
    <property type="component" value="Unassembled WGS sequence"/>
</dbReference>
<reference evidence="5" key="7">
    <citation type="submission" date="2017-09" db="EMBL/GenBank/DDBJ databases">
        <authorList>
            <person name="Kretz C."/>
            <person name="Retchless A."/>
            <person name="Wang X."/>
        </authorList>
    </citation>
    <scope>NUCLEOTIDE SEQUENCE</scope>
    <source>
        <strain evidence="5">M26503</strain>
    </source>
</reference>
<protein>
    <submittedName>
        <fullName evidence="1">Putative immunity protein MafI</fullName>
    </submittedName>
</protein>
<dbReference type="AlphaFoldDB" id="A0A0E1IAN8"/>
<reference evidence="1" key="1">
    <citation type="journal article" date="2015" name="BMC Microbiol.">
        <title>Fratricide activity of MafB protein of N. meningitidis strain B16B6.</title>
        <authorList>
            <person name="Arenas J."/>
            <person name="de Maat V."/>
            <person name="Caton L."/>
            <person name="Krekorian M."/>
            <person name="Herrero J.C."/>
            <person name="Ferrera F."/>
            <person name="Tommassen J."/>
        </authorList>
    </citation>
    <scope>NUCLEOTIDE SEQUENCE</scope>
    <source>
        <strain evidence="1">B16B6</strain>
    </source>
</reference>
<dbReference type="EMBL" id="UGRP01000001">
    <property type="protein sequence ID" value="SUA19719.1"/>
    <property type="molecule type" value="Genomic_DNA"/>
</dbReference>
<dbReference type="EMBL" id="KR006906">
    <property type="protein sequence ID" value="AKM12320.1"/>
    <property type="molecule type" value="Genomic_DNA"/>
</dbReference>
<reference evidence="2 12" key="2">
    <citation type="submission" date="2015-07" db="EMBL/GenBank/DDBJ databases">
        <title>Comparative genome sequencing reveals within-host evolution of Neisseria meningitidis during.</title>
        <authorList>
            <person name="Klughammer J."/>
            <person name="Dittrich M."/>
            <person name="Mueller T."/>
            <person name="Blom J."/>
            <person name="Goesmann A."/>
            <person name="Vogel U."/>
            <person name="Frosch M."/>
            <person name="Bock C."/>
            <person name="Schoen C."/>
        </authorList>
    </citation>
    <scope>NUCLEOTIDE SEQUENCE [LARGE SCALE GENOMIC DNA]</scope>
    <source>
        <strain evidence="2 12">DE8555</strain>
    </source>
</reference>
<dbReference type="EMBL" id="FEVP01000029">
    <property type="protein sequence ID" value="CWQ07259.1"/>
    <property type="molecule type" value="Genomic_DNA"/>
</dbReference>
<evidence type="ECO:0000313" key="6">
    <source>
        <dbReference type="EMBL" id="RGB18356.1"/>
    </source>
</evidence>
<dbReference type="EMBL" id="UGRP01000001">
    <property type="protein sequence ID" value="SUA19708.1"/>
    <property type="molecule type" value="Genomic_DNA"/>
</dbReference>
<reference evidence="5 13" key="4">
    <citation type="journal article" date="2017" name="Clin. Infect. Dis.">
        <title>Increased Risk for Meningococcal Disease among Men who have Sex with Men in the United States, 2012-2015.</title>
        <authorList>
            <person name="Folaranmi T.A."/>
            <person name="Kretz C.B."/>
            <person name="Kamiya H."/>
            <person name="MacNeil J.R."/>
            <person name="Whaley M.J."/>
            <person name="Blain A."/>
            <person name="Antwi M."/>
            <person name="Dorsinville M."/>
            <person name="Pacilli M."/>
            <person name="Smith S."/>
            <person name="Civen R."/>
            <person name="Ngo V."/>
            <person name="Winter K."/>
            <person name="Harriman K."/>
            <person name="Wang X."/>
            <person name="Bowen V.B."/>
            <person name="Patel M."/>
            <person name="Martin S."/>
            <person name="Misegades L."/>
            <person name="Meyer S.A."/>
        </authorList>
    </citation>
    <scope>NUCLEOTIDE SEQUENCE [LARGE SCALE GENOMIC DNA]</scope>
    <source>
        <strain evidence="5 13">M26503</strain>
    </source>
</reference>
<dbReference type="Proteomes" id="UP000092966">
    <property type="component" value="Chromosome"/>
</dbReference>
<evidence type="ECO:0000313" key="5">
    <source>
        <dbReference type="EMBL" id="PBJ87118.1"/>
    </source>
</evidence>
<dbReference type="RefSeq" id="WP_002218303.1">
    <property type="nucleotide sequence ID" value="NZ_AP024489.1"/>
</dbReference>